<evidence type="ECO:0000313" key="2">
    <source>
        <dbReference type="EMBL" id="GAA56807.1"/>
    </source>
</evidence>
<dbReference type="Proteomes" id="UP000008909">
    <property type="component" value="Unassembled WGS sequence"/>
</dbReference>
<keyword evidence="1" id="KW-0175">Coiled coil</keyword>
<sequence length="357" mass="40284">LSSLIDDLLGQITQLKEDNKALQVALKQSQEDTTLKDRLNDLERKLADLEKQQNQDAQLLKNVVHMDALRGLVFWQSLGTAITGIDCMTAYAKATDSRVSPHETTTWDTGSGRTERKLVEKLPEEYIRCPDPDLLSTLRKLGFVASGYDNVLERIDRLEELMALKLTRDDLEALGFSPALLKRIDDLEAISKELQKEREKLSTNSKQMLVPMKTEAALPSIAHVVPSDKRPPREYRENEELNGNIVNNPNEKQIPAASGADSVLFAEGGHQENKKLIKNLQENLNTLREQIARIAGLTSDLQTETKEIRVDCKDLHQLIKDLDTRKADYDYVDAQMLKVSGRELQFSIALSHNLRCS</sequence>
<gene>
    <name evidence="2" type="ORF">CLF_111558</name>
</gene>
<dbReference type="AlphaFoldDB" id="G7YV27"/>
<evidence type="ECO:0000256" key="1">
    <source>
        <dbReference type="SAM" id="Coils"/>
    </source>
</evidence>
<name>G7YV27_CLOSI</name>
<feature type="coiled-coil region" evidence="1">
    <location>
        <begin position="5"/>
        <end position="62"/>
    </location>
</feature>
<reference evidence="2" key="1">
    <citation type="journal article" date="2011" name="Genome Biol.">
        <title>The draft genome of the carcinogenic human liver fluke Clonorchis sinensis.</title>
        <authorList>
            <person name="Wang X."/>
            <person name="Chen W."/>
            <person name="Huang Y."/>
            <person name="Sun J."/>
            <person name="Men J."/>
            <person name="Liu H."/>
            <person name="Luo F."/>
            <person name="Guo L."/>
            <person name="Lv X."/>
            <person name="Deng C."/>
            <person name="Zhou C."/>
            <person name="Fan Y."/>
            <person name="Li X."/>
            <person name="Huang L."/>
            <person name="Hu Y."/>
            <person name="Liang C."/>
            <person name="Hu X."/>
            <person name="Xu J."/>
            <person name="Yu X."/>
        </authorList>
    </citation>
    <scope>NUCLEOTIDE SEQUENCE [LARGE SCALE GENOMIC DNA]</scope>
    <source>
        <strain evidence="2">Henan</strain>
    </source>
</reference>
<feature type="non-terminal residue" evidence="2">
    <location>
        <position position="1"/>
    </location>
</feature>
<keyword evidence="3" id="KW-1185">Reference proteome</keyword>
<protein>
    <submittedName>
        <fullName evidence="2">Uncharacterized protein</fullName>
    </submittedName>
</protein>
<dbReference type="EMBL" id="DF144387">
    <property type="protein sequence ID" value="GAA56807.1"/>
    <property type="molecule type" value="Genomic_DNA"/>
</dbReference>
<accession>G7YV27</accession>
<proteinExistence type="predicted"/>
<feature type="coiled-coil region" evidence="1">
    <location>
        <begin position="270"/>
        <end position="297"/>
    </location>
</feature>
<organism evidence="2 3">
    <name type="scientific">Clonorchis sinensis</name>
    <name type="common">Chinese liver fluke</name>
    <dbReference type="NCBI Taxonomy" id="79923"/>
    <lineage>
        <taxon>Eukaryota</taxon>
        <taxon>Metazoa</taxon>
        <taxon>Spiralia</taxon>
        <taxon>Lophotrochozoa</taxon>
        <taxon>Platyhelminthes</taxon>
        <taxon>Trematoda</taxon>
        <taxon>Digenea</taxon>
        <taxon>Opisthorchiida</taxon>
        <taxon>Opisthorchiata</taxon>
        <taxon>Opisthorchiidae</taxon>
        <taxon>Clonorchis</taxon>
    </lineage>
</organism>
<reference key="2">
    <citation type="submission" date="2011-10" db="EMBL/GenBank/DDBJ databases">
        <title>The genome and transcriptome sequence of Clonorchis sinensis provide insights into the carcinogenic liver fluke.</title>
        <authorList>
            <person name="Wang X."/>
            <person name="Huang Y."/>
            <person name="Chen W."/>
            <person name="Liu H."/>
            <person name="Guo L."/>
            <person name="Chen Y."/>
            <person name="Luo F."/>
            <person name="Zhou W."/>
            <person name="Sun J."/>
            <person name="Mao Q."/>
            <person name="Liang P."/>
            <person name="Zhou C."/>
            <person name="Tian Y."/>
            <person name="Men J."/>
            <person name="Lv X."/>
            <person name="Huang L."/>
            <person name="Zhou J."/>
            <person name="Hu Y."/>
            <person name="Li R."/>
            <person name="Zhang F."/>
            <person name="Lei H."/>
            <person name="Li X."/>
            <person name="Hu X."/>
            <person name="Liang C."/>
            <person name="Xu J."/>
            <person name="Wu Z."/>
            <person name="Yu X."/>
        </authorList>
    </citation>
    <scope>NUCLEOTIDE SEQUENCE</scope>
    <source>
        <strain>Henan</strain>
    </source>
</reference>
<evidence type="ECO:0000313" key="3">
    <source>
        <dbReference type="Proteomes" id="UP000008909"/>
    </source>
</evidence>